<sequence length="67" mass="7390">MPGKKKLQLALIIIVDGVLIAHQQTPRPTLKYVRMVQDVDTFCSHPWEMSGPYRSNGSAPQAGVIEA</sequence>
<evidence type="ECO:0000313" key="3">
    <source>
        <dbReference type="EMBL" id="CAF1707361.1"/>
    </source>
</evidence>
<keyword evidence="1" id="KW-0732">Signal</keyword>
<organism evidence="3">
    <name type="scientific">Brassica napus</name>
    <name type="common">Rape</name>
    <dbReference type="NCBI Taxonomy" id="3708"/>
    <lineage>
        <taxon>Eukaryota</taxon>
        <taxon>Viridiplantae</taxon>
        <taxon>Streptophyta</taxon>
        <taxon>Embryophyta</taxon>
        <taxon>Tracheophyta</taxon>
        <taxon>Spermatophyta</taxon>
        <taxon>Magnoliopsida</taxon>
        <taxon>eudicotyledons</taxon>
        <taxon>Gunneridae</taxon>
        <taxon>Pentapetalae</taxon>
        <taxon>rosids</taxon>
        <taxon>malvids</taxon>
        <taxon>Brassicales</taxon>
        <taxon>Brassicaceae</taxon>
        <taxon>Brassiceae</taxon>
        <taxon>Brassica</taxon>
    </lineage>
</organism>
<dbReference type="PANTHER" id="PTHR48449:SF1">
    <property type="entry name" value="DUF1985 DOMAIN-CONTAINING PROTEIN"/>
    <property type="match status" value="1"/>
</dbReference>
<feature type="signal peptide" evidence="1">
    <location>
        <begin position="1"/>
        <end position="23"/>
    </location>
</feature>
<dbReference type="EMBL" id="HG994367">
    <property type="protein sequence ID" value="CAF1707361.1"/>
    <property type="molecule type" value="Genomic_DNA"/>
</dbReference>
<reference evidence="3" key="1">
    <citation type="submission" date="2021-01" db="EMBL/GenBank/DDBJ databases">
        <authorList>
            <consortium name="Genoscope - CEA"/>
            <person name="William W."/>
        </authorList>
    </citation>
    <scope>NUCLEOTIDE SEQUENCE</scope>
</reference>
<feature type="chain" id="PRO_5032657051" evidence="1">
    <location>
        <begin position="24"/>
        <end position="67"/>
    </location>
</feature>
<evidence type="ECO:0000259" key="2">
    <source>
        <dbReference type="Pfam" id="PF09331"/>
    </source>
</evidence>
<name>A0A816IEI8_BRANA</name>
<proteinExistence type="predicted"/>
<dbReference type="Pfam" id="PF09331">
    <property type="entry name" value="DUF1985"/>
    <property type="match status" value="1"/>
</dbReference>
<protein>
    <submittedName>
        <fullName evidence="3">(rape) hypothetical protein</fullName>
    </submittedName>
</protein>
<dbReference type="AlphaFoldDB" id="A0A816IEI8"/>
<evidence type="ECO:0000256" key="1">
    <source>
        <dbReference type="SAM" id="SignalP"/>
    </source>
</evidence>
<feature type="domain" description="DUF1985" evidence="2">
    <location>
        <begin position="4"/>
        <end position="48"/>
    </location>
</feature>
<gene>
    <name evidence="3" type="ORF">DARMORV10_C03P62730.1</name>
</gene>
<accession>A0A816IEI8</accession>
<dbReference type="PANTHER" id="PTHR48449">
    <property type="entry name" value="DUF1985 DOMAIN-CONTAINING PROTEIN"/>
    <property type="match status" value="1"/>
</dbReference>
<dbReference type="Proteomes" id="UP001295469">
    <property type="component" value="Chromosome C03"/>
</dbReference>
<dbReference type="InterPro" id="IPR015410">
    <property type="entry name" value="DUF1985"/>
</dbReference>